<feature type="DNA-binding region" description="Homeobox" evidence="17">
    <location>
        <begin position="720"/>
        <end position="770"/>
    </location>
</feature>
<evidence type="ECO:0000256" key="2">
    <source>
        <dbReference type="ARBA" id="ARBA00007440"/>
    </source>
</evidence>
<keyword evidence="13 17" id="KW-0238">DNA-binding</keyword>
<feature type="compositionally biased region" description="Low complexity" evidence="19">
    <location>
        <begin position="368"/>
        <end position="385"/>
    </location>
</feature>
<dbReference type="Pfam" id="PF00046">
    <property type="entry name" value="Homeodomain"/>
    <property type="match status" value="2"/>
</dbReference>
<keyword evidence="8" id="KW-0863">Zinc-finger</keyword>
<dbReference type="GO" id="GO:0000981">
    <property type="term" value="F:DNA-binding transcription factor activity, RNA polymerase II-specific"/>
    <property type="evidence" value="ECO:0007669"/>
    <property type="project" value="TreeGrafter"/>
</dbReference>
<evidence type="ECO:0000256" key="5">
    <source>
        <dbReference type="ARBA" id="ARBA00022553"/>
    </source>
</evidence>
<dbReference type="STRING" id="106582.ENSMZEP00005009543"/>
<dbReference type="SUPFAM" id="SSF57667">
    <property type="entry name" value="beta-beta-alpha zinc fingers"/>
    <property type="match status" value="2"/>
</dbReference>
<feature type="compositionally biased region" description="Acidic residues" evidence="19">
    <location>
        <begin position="21"/>
        <end position="30"/>
    </location>
</feature>
<feature type="region of interest" description="Disordered" evidence="19">
    <location>
        <begin position="1"/>
        <end position="88"/>
    </location>
</feature>
<evidence type="ECO:0000256" key="8">
    <source>
        <dbReference type="ARBA" id="ARBA00022771"/>
    </source>
</evidence>
<keyword evidence="4" id="KW-1017">Isopeptide bond</keyword>
<feature type="domain" description="Homeobox" evidence="20">
    <location>
        <begin position="718"/>
        <end position="769"/>
    </location>
</feature>
<sequence>MSSRRKASTPCMIRPEQTMVELDDEVEDSQNMETTTENHTQGVPMDSSSTQPEQSMDLDVMEKASDPPLAPDKPAAEPPDVSKPQRRQQGGYECKYCPFSTQNLNTFKEHVDANHPNVILNPLYLCAVCNFNTKKFDTLTEHNERCHPGESNFKFKRIKMNNQTILEQTIEGCSNNAVIYNTSGAISGKGDELGTVPLSKPTTVKIGKPKIMTSDNKRTDSQLGKITADLTKKPITAVNVNGTVIIPESTLLKADGLSHIMPSLQRPLNYTQVPKIAVPLNTTKYNPTLDDNLTLISSFNKFPYPTQAELSWLTAASKHPEEQIKVWFTTQRLKQGISWSPEEVEEARKKMFNGTISSVPQTFTVVTPQLNSQSSTNQSTSSTPSKPMQPAASVLQSLPCQLLGQTSLVLTPVANGSTVTCAPLALTVANQVAQSLKRPLASPSVATESKRPSIIQTIFAPMATSKLASSKVLSFTVDPNKTSEQLSVLRSSYTQCPFPEEDEIYRLIETTGLSRGEIKKWFSEQRLLNLKGVPPPPVLVKAEVTPLPKDAPIKKAVPSQFPLLERVKGKSSEQLKALEESFQKSSSPTEAELDQLAQETRLSKTEVDCWFSERRALRDNMEKTLLTMAAKNTEDRIERPGALLNGASHREQDGKPLRSSPHPPVLSSSSSSSPPVLAASSPRPPTQPSSASPPILTSSCSSSPHPPILSASTSPAPISSRSLALLRETFCRTQWPSPEEYSQLEVQTSLGRTDIVRWFKDHRSALKNGEALDWMEGFQGVAEKQKASQEQNGQSSEKNKCISLEIKAVKVDKAVEKVSTPEQSKQPEQDKVQRLTDRLADGVTDLSRTRPDQNSSNATEKGRWVKVTLAVGEDGEGGAERQRLPTDTDILTLEQPGRVTG</sequence>
<evidence type="ECO:0000313" key="22">
    <source>
        <dbReference type="Proteomes" id="UP000265160"/>
    </source>
</evidence>
<evidence type="ECO:0000256" key="16">
    <source>
        <dbReference type="ARBA" id="ARBA00023242"/>
    </source>
</evidence>
<dbReference type="GO" id="GO:0030154">
    <property type="term" value="P:cell differentiation"/>
    <property type="evidence" value="ECO:0007669"/>
    <property type="project" value="UniProtKB-KW"/>
</dbReference>
<dbReference type="GO" id="GO:0003677">
    <property type="term" value="F:DNA binding"/>
    <property type="evidence" value="ECO:0007669"/>
    <property type="project" value="UniProtKB-UniRule"/>
</dbReference>
<keyword evidence="15" id="KW-0804">Transcription</keyword>
<keyword evidence="9" id="KW-0221">Differentiation</keyword>
<feature type="DNA-binding region" description="Homeobox" evidence="17">
    <location>
        <begin position="297"/>
        <end position="339"/>
    </location>
</feature>
<keyword evidence="10" id="KW-0862">Zinc</keyword>
<dbReference type="CTD" id="386660"/>
<dbReference type="Gene3D" id="3.30.160.60">
    <property type="entry name" value="Classic Zinc Finger"/>
    <property type="match status" value="1"/>
</dbReference>
<feature type="compositionally biased region" description="Low complexity" evidence="19">
    <location>
        <begin position="688"/>
        <end position="703"/>
    </location>
</feature>
<evidence type="ECO:0000256" key="9">
    <source>
        <dbReference type="ARBA" id="ARBA00022782"/>
    </source>
</evidence>
<dbReference type="FunFam" id="1.10.10.60:FF:000311">
    <property type="entry name" value="Zinc fingers and homeoboxes 2a"/>
    <property type="match status" value="1"/>
</dbReference>
<feature type="domain" description="Homeobox" evidence="20">
    <location>
        <begin position="571"/>
        <end position="621"/>
    </location>
</feature>
<dbReference type="InterPro" id="IPR009057">
    <property type="entry name" value="Homeodomain-like_sf"/>
</dbReference>
<keyword evidence="6" id="KW-0479">Metal-binding</keyword>
<dbReference type="GO" id="GO:0008270">
    <property type="term" value="F:zinc ion binding"/>
    <property type="evidence" value="ECO:0007669"/>
    <property type="project" value="UniProtKB-KW"/>
</dbReference>
<dbReference type="FunFam" id="1.10.10.60:FF:000062">
    <property type="entry name" value="zinc fingers and homeoboxes protein 3"/>
    <property type="match status" value="1"/>
</dbReference>
<feature type="DNA-binding region" description="Homeobox" evidence="17">
    <location>
        <begin position="484"/>
        <end position="533"/>
    </location>
</feature>
<feature type="DNA-binding region" description="Homeobox" evidence="17">
    <location>
        <begin position="573"/>
        <end position="622"/>
    </location>
</feature>
<dbReference type="GeneTree" id="ENSGT00950000182893"/>
<evidence type="ECO:0000259" key="20">
    <source>
        <dbReference type="PROSITE" id="PS50071"/>
    </source>
</evidence>
<evidence type="ECO:0000256" key="19">
    <source>
        <dbReference type="SAM" id="MobiDB-lite"/>
    </source>
</evidence>
<dbReference type="FunFam" id="3.30.160.60:FF:000296">
    <property type="entry name" value="Zinc fingers and homeoboxes protein 1"/>
    <property type="match status" value="1"/>
</dbReference>
<dbReference type="GO" id="GO:0005634">
    <property type="term" value="C:nucleus"/>
    <property type="evidence" value="ECO:0007669"/>
    <property type="project" value="UniProtKB-SubCell"/>
</dbReference>
<keyword evidence="22" id="KW-1185">Reference proteome</keyword>
<evidence type="ECO:0000256" key="13">
    <source>
        <dbReference type="ARBA" id="ARBA00023125"/>
    </source>
</evidence>
<reference evidence="21" key="3">
    <citation type="submission" date="2025-09" db="UniProtKB">
        <authorList>
            <consortium name="Ensembl"/>
        </authorList>
    </citation>
    <scope>IDENTIFICATION</scope>
</reference>
<dbReference type="AlphaFoldDB" id="A0A3P9BI29"/>
<dbReference type="PANTHER" id="PTHR15467:SF5">
    <property type="entry name" value="ZINC FINGERS AND HOMEOBOXES PROTEIN 2"/>
    <property type="match status" value="1"/>
</dbReference>
<dbReference type="CDD" id="cd00086">
    <property type="entry name" value="homeodomain"/>
    <property type="match status" value="3"/>
</dbReference>
<dbReference type="KEGG" id="mze:101466774"/>
<dbReference type="InterPro" id="IPR036236">
    <property type="entry name" value="Znf_C2H2_sf"/>
</dbReference>
<dbReference type="RefSeq" id="XP_004566871.2">
    <property type="nucleotide sequence ID" value="XM_004566814.5"/>
</dbReference>
<dbReference type="PROSITE" id="PS50071">
    <property type="entry name" value="HOMEOBOX_2"/>
    <property type="match status" value="4"/>
</dbReference>
<feature type="region of interest" description="Disordered" evidence="19">
    <location>
        <begin position="816"/>
        <end position="901"/>
    </location>
</feature>
<evidence type="ECO:0000256" key="3">
    <source>
        <dbReference type="ARBA" id="ARBA00022491"/>
    </source>
</evidence>
<feature type="region of interest" description="Disordered" evidence="19">
    <location>
        <begin position="368"/>
        <end position="390"/>
    </location>
</feature>
<feature type="domain" description="Homeobox" evidence="20">
    <location>
        <begin position="482"/>
        <end position="532"/>
    </location>
</feature>
<feature type="compositionally biased region" description="Basic and acidic residues" evidence="19">
    <location>
        <begin position="825"/>
        <end position="840"/>
    </location>
</feature>
<dbReference type="SMART" id="SM00389">
    <property type="entry name" value="HOX"/>
    <property type="match status" value="4"/>
</dbReference>
<accession>A0A3P9BI29</accession>
<keyword evidence="12" id="KW-0805">Transcription regulation</keyword>
<dbReference type="InterPro" id="IPR013087">
    <property type="entry name" value="Znf_C2H2_type"/>
</dbReference>
<dbReference type="InterPro" id="IPR041057">
    <property type="entry name" value="ZHX_Znf_C2H2"/>
</dbReference>
<reference evidence="21 22" key="1">
    <citation type="journal article" date="2014" name="Nature">
        <title>The genomic substrate for adaptive radiation in African cichlid fish.</title>
        <authorList>
            <person name="Brawand D."/>
            <person name="Wagner C.E."/>
            <person name="Li Y.I."/>
            <person name="Malinsky M."/>
            <person name="Keller I."/>
            <person name="Fan S."/>
            <person name="Simakov O."/>
            <person name="Ng A.Y."/>
            <person name="Lim Z.W."/>
            <person name="Bezault E."/>
            <person name="Turner-Maier J."/>
            <person name="Johnson J."/>
            <person name="Alcazar R."/>
            <person name="Noh H.J."/>
            <person name="Russell P."/>
            <person name="Aken B."/>
            <person name="Alfoldi J."/>
            <person name="Amemiya C."/>
            <person name="Azzouzi N."/>
            <person name="Baroiller J.F."/>
            <person name="Barloy-Hubler F."/>
            <person name="Berlin A."/>
            <person name="Bloomquist R."/>
            <person name="Carleton K.L."/>
            <person name="Conte M.A."/>
            <person name="D'Cotta H."/>
            <person name="Eshel O."/>
            <person name="Gaffney L."/>
            <person name="Galibert F."/>
            <person name="Gante H.F."/>
            <person name="Gnerre S."/>
            <person name="Greuter L."/>
            <person name="Guyon R."/>
            <person name="Haddad N.S."/>
            <person name="Haerty W."/>
            <person name="Harris R.M."/>
            <person name="Hofmann H.A."/>
            <person name="Hourlier T."/>
            <person name="Hulata G."/>
            <person name="Jaffe D.B."/>
            <person name="Lara M."/>
            <person name="Lee A.P."/>
            <person name="MacCallum I."/>
            <person name="Mwaiko S."/>
            <person name="Nikaido M."/>
            <person name="Nishihara H."/>
            <person name="Ozouf-Costaz C."/>
            <person name="Penman D.J."/>
            <person name="Przybylski D."/>
            <person name="Rakotomanga M."/>
            <person name="Renn S.C.P."/>
            <person name="Ribeiro F.J."/>
            <person name="Ron M."/>
            <person name="Salzburger W."/>
            <person name="Sanchez-Pulido L."/>
            <person name="Santos M.E."/>
            <person name="Searle S."/>
            <person name="Sharpe T."/>
            <person name="Swofford R."/>
            <person name="Tan F.J."/>
            <person name="Williams L."/>
            <person name="Young S."/>
            <person name="Yin S."/>
            <person name="Okada N."/>
            <person name="Kocher T.D."/>
            <person name="Miska E.A."/>
            <person name="Lander E.S."/>
            <person name="Venkatesh B."/>
            <person name="Fernald R.D."/>
            <person name="Meyer A."/>
            <person name="Ponting C.P."/>
            <person name="Streelman J.T."/>
            <person name="Lindblad-Toh K."/>
            <person name="Seehausen O."/>
            <person name="Di Palma F."/>
        </authorList>
    </citation>
    <scope>NUCLEOTIDE SEQUENCE</scope>
</reference>
<dbReference type="PANTHER" id="PTHR15467">
    <property type="entry name" value="ZINC-FINGERS AND HOMEOBOXES RELATED"/>
    <property type="match status" value="1"/>
</dbReference>
<keyword evidence="5" id="KW-0597">Phosphoprotein</keyword>
<reference evidence="21" key="2">
    <citation type="submission" date="2025-08" db="UniProtKB">
        <authorList>
            <consortium name="Ensembl"/>
        </authorList>
    </citation>
    <scope>IDENTIFICATION</scope>
</reference>
<evidence type="ECO:0000256" key="1">
    <source>
        <dbReference type="ARBA" id="ARBA00004123"/>
    </source>
</evidence>
<evidence type="ECO:0000256" key="17">
    <source>
        <dbReference type="PROSITE-ProRule" id="PRU00108"/>
    </source>
</evidence>
<dbReference type="Gene3D" id="1.10.10.60">
    <property type="entry name" value="Homeodomain-like"/>
    <property type="match status" value="4"/>
</dbReference>
<dbReference type="RefSeq" id="XP_004566869.2">
    <property type="nucleotide sequence ID" value="XM_004566812.4"/>
</dbReference>
<name>A0A3P9BI29_9CICH</name>
<dbReference type="Ensembl" id="ENSMZET00005009902.1">
    <property type="protein sequence ID" value="ENSMZEP00005009543.1"/>
    <property type="gene ID" value="ENSMZEG00005007229.1"/>
</dbReference>
<keyword evidence="3" id="KW-0678">Repressor</keyword>
<feature type="domain" description="Homeobox" evidence="20">
    <location>
        <begin position="295"/>
        <end position="338"/>
    </location>
</feature>
<comment type="subcellular location">
    <subcellularLocation>
        <location evidence="1 17 18">Nucleus</location>
    </subcellularLocation>
</comment>
<dbReference type="RefSeq" id="XP_004566870.2">
    <property type="nucleotide sequence ID" value="XM_004566813.4"/>
</dbReference>
<feature type="compositionally biased region" description="Polar residues" evidence="19">
    <location>
        <begin position="31"/>
        <end position="54"/>
    </location>
</feature>
<comment type="similarity">
    <text evidence="2">Belongs to the ZHX family.</text>
</comment>
<evidence type="ECO:0000313" key="21">
    <source>
        <dbReference type="Ensembl" id="ENSMZEP00005009543.1"/>
    </source>
</evidence>
<evidence type="ECO:0000256" key="11">
    <source>
        <dbReference type="ARBA" id="ARBA00022843"/>
    </source>
</evidence>
<dbReference type="Proteomes" id="UP000265160">
    <property type="component" value="LG11"/>
</dbReference>
<dbReference type="Pfam" id="PF18387">
    <property type="entry name" value="zf_C2H2_ZHX"/>
    <property type="match status" value="1"/>
</dbReference>
<organism evidence="21 22">
    <name type="scientific">Maylandia zebra</name>
    <name type="common">zebra mbuna</name>
    <dbReference type="NCBI Taxonomy" id="106582"/>
    <lineage>
        <taxon>Eukaryota</taxon>
        <taxon>Metazoa</taxon>
        <taxon>Chordata</taxon>
        <taxon>Craniata</taxon>
        <taxon>Vertebrata</taxon>
        <taxon>Euteleostomi</taxon>
        <taxon>Actinopterygii</taxon>
        <taxon>Neopterygii</taxon>
        <taxon>Teleostei</taxon>
        <taxon>Neoteleostei</taxon>
        <taxon>Acanthomorphata</taxon>
        <taxon>Ovalentaria</taxon>
        <taxon>Cichlomorphae</taxon>
        <taxon>Cichliformes</taxon>
        <taxon>Cichlidae</taxon>
        <taxon>African cichlids</taxon>
        <taxon>Pseudocrenilabrinae</taxon>
        <taxon>Haplochromini</taxon>
        <taxon>Maylandia</taxon>
        <taxon>Maylandia zebra complex</taxon>
    </lineage>
</organism>
<keyword evidence="11" id="KW-0832">Ubl conjugation</keyword>
<feature type="region of interest" description="Disordered" evidence="19">
    <location>
        <begin position="646"/>
        <end position="716"/>
    </location>
</feature>
<keyword evidence="7" id="KW-0677">Repeat</keyword>
<keyword evidence="14 17" id="KW-0371">Homeobox</keyword>
<dbReference type="SUPFAM" id="SSF46689">
    <property type="entry name" value="Homeodomain-like"/>
    <property type="match status" value="4"/>
</dbReference>
<dbReference type="SMART" id="SM00355">
    <property type="entry name" value="ZnF_C2H2"/>
    <property type="match status" value="2"/>
</dbReference>
<keyword evidence="16 17" id="KW-0539">Nucleus</keyword>
<evidence type="ECO:0000256" key="7">
    <source>
        <dbReference type="ARBA" id="ARBA00022737"/>
    </source>
</evidence>
<evidence type="ECO:0000256" key="4">
    <source>
        <dbReference type="ARBA" id="ARBA00022499"/>
    </source>
</evidence>
<evidence type="ECO:0000256" key="6">
    <source>
        <dbReference type="ARBA" id="ARBA00022723"/>
    </source>
</evidence>
<protein>
    <submittedName>
        <fullName evidence="21">Zinc fingers and homeoboxes 2a</fullName>
    </submittedName>
</protein>
<evidence type="ECO:0000256" key="12">
    <source>
        <dbReference type="ARBA" id="ARBA00023015"/>
    </source>
</evidence>
<proteinExistence type="inferred from homology"/>
<evidence type="ECO:0000256" key="18">
    <source>
        <dbReference type="RuleBase" id="RU000682"/>
    </source>
</evidence>
<feature type="compositionally biased region" description="Low complexity" evidence="19">
    <location>
        <begin position="657"/>
        <end position="681"/>
    </location>
</feature>
<evidence type="ECO:0000256" key="10">
    <source>
        <dbReference type="ARBA" id="ARBA00022833"/>
    </source>
</evidence>
<evidence type="ECO:0000256" key="15">
    <source>
        <dbReference type="ARBA" id="ARBA00023163"/>
    </source>
</evidence>
<dbReference type="InterPro" id="IPR001356">
    <property type="entry name" value="HD"/>
</dbReference>
<evidence type="ECO:0000256" key="14">
    <source>
        <dbReference type="ARBA" id="ARBA00023155"/>
    </source>
</evidence>